<accession>A0ABN7EBM5</accession>
<comment type="caution">
    <text evidence="2">The sequence shown here is derived from an EMBL/GenBank/DDBJ whole genome shotgun (WGS) entry which is preliminary data.</text>
</comment>
<feature type="compositionally biased region" description="Low complexity" evidence="1">
    <location>
        <begin position="89"/>
        <end position="103"/>
    </location>
</feature>
<name>A0ABN7EBM5_SPIIN</name>
<gene>
    <name evidence="2" type="ORF">SI7747_UN021645</name>
</gene>
<evidence type="ECO:0000313" key="2">
    <source>
        <dbReference type="EMBL" id="CAA6675303.1"/>
    </source>
</evidence>
<keyword evidence="3" id="KW-1185">Reference proteome</keyword>
<dbReference type="Proteomes" id="UP001189122">
    <property type="component" value="Unassembled WGS sequence"/>
</dbReference>
<proteinExistence type="predicted"/>
<sequence length="152" mass="16274">MRRVRASRGRSRVPCILSKRLCVPRLVDTPRRLALHTNLPPCTSTVHTLRALLCSTSDLGLGALPRTPQGGGFPLDPPSPPPTNHVVGSTTSSSSSALPSTSTCGVETPKVPSQPSLVIVCFDFILSFLKRVSTTRDQDEPSGLRFPCLEAD</sequence>
<protein>
    <submittedName>
        <fullName evidence="2">Uncharacterized protein</fullName>
    </submittedName>
</protein>
<feature type="region of interest" description="Disordered" evidence="1">
    <location>
        <begin position="65"/>
        <end position="107"/>
    </location>
</feature>
<dbReference type="EMBL" id="CACRZD030000273">
    <property type="protein sequence ID" value="CAA6675303.1"/>
    <property type="molecule type" value="Genomic_DNA"/>
</dbReference>
<reference evidence="3" key="1">
    <citation type="journal article" date="2020" name="Sci. Rep.">
        <title>Chromosome-scale genome assembly for the duckweed Spirodela intermedia, integrating cytogenetic maps, PacBio and Oxford Nanopore libraries.</title>
        <authorList>
            <person name="Hoang P.T.N."/>
            <person name="Fiebig A."/>
            <person name="Novak P."/>
            <person name="Macas J."/>
            <person name="Cao H.X."/>
            <person name="Stepanenko A."/>
            <person name="Chen G."/>
            <person name="Borisjuk N."/>
            <person name="Scholz U."/>
            <person name="Schubert I."/>
        </authorList>
    </citation>
    <scope>NUCLEOTIDE SEQUENCE [LARGE SCALE GENOMIC DNA]</scope>
</reference>
<evidence type="ECO:0000256" key="1">
    <source>
        <dbReference type="SAM" id="MobiDB-lite"/>
    </source>
</evidence>
<evidence type="ECO:0000313" key="3">
    <source>
        <dbReference type="Proteomes" id="UP001189122"/>
    </source>
</evidence>
<organism evidence="2 3">
    <name type="scientific">Spirodela intermedia</name>
    <name type="common">Intermediate duckweed</name>
    <dbReference type="NCBI Taxonomy" id="51605"/>
    <lineage>
        <taxon>Eukaryota</taxon>
        <taxon>Viridiplantae</taxon>
        <taxon>Streptophyta</taxon>
        <taxon>Embryophyta</taxon>
        <taxon>Tracheophyta</taxon>
        <taxon>Spermatophyta</taxon>
        <taxon>Magnoliopsida</taxon>
        <taxon>Liliopsida</taxon>
        <taxon>Araceae</taxon>
        <taxon>Lemnoideae</taxon>
        <taxon>Spirodela</taxon>
    </lineage>
</organism>